<evidence type="ECO:0000256" key="2">
    <source>
        <dbReference type="ARBA" id="ARBA00022512"/>
    </source>
</evidence>
<dbReference type="Gene3D" id="3.40.50.200">
    <property type="entry name" value="Peptidase S8/S53 domain"/>
    <property type="match status" value="2"/>
</dbReference>
<proteinExistence type="inferred from homology"/>
<evidence type="ECO:0000313" key="16">
    <source>
        <dbReference type="Proteomes" id="UP000078544"/>
    </source>
</evidence>
<feature type="chain" id="PRO_5007894816" evidence="11">
    <location>
        <begin position="22"/>
        <end position="875"/>
    </location>
</feature>
<dbReference type="InterPro" id="IPR015500">
    <property type="entry name" value="Peptidase_S8_subtilisin-rel"/>
</dbReference>
<feature type="signal peptide" evidence="11">
    <location>
        <begin position="1"/>
        <end position="21"/>
    </location>
</feature>
<dbReference type="Gene3D" id="3.50.30.30">
    <property type="match status" value="1"/>
</dbReference>
<keyword evidence="16" id="KW-1185">Reference proteome</keyword>
<dbReference type="PRINTS" id="PR00723">
    <property type="entry name" value="SUBTILISIN"/>
</dbReference>
<reference evidence="15 16" key="1">
    <citation type="journal article" date="2016" name="Genome Biol. Evol.">
        <title>Divergent and convergent evolution of fungal pathogenicity.</title>
        <authorList>
            <person name="Shang Y."/>
            <person name="Xiao G."/>
            <person name="Zheng P."/>
            <person name="Cen K."/>
            <person name="Zhan S."/>
            <person name="Wang C."/>
        </authorList>
    </citation>
    <scope>NUCLEOTIDE SEQUENCE [LARGE SCALE GENOMIC DNA]</scope>
    <source>
        <strain evidence="15 16">RCEF 2490</strain>
    </source>
</reference>
<dbReference type="SUPFAM" id="SSF52025">
    <property type="entry name" value="PA domain"/>
    <property type="match status" value="1"/>
</dbReference>
<comment type="caution">
    <text evidence="15">The sequence shown here is derived from an EMBL/GenBank/DDBJ whole genome shotgun (WGS) entry which is preliminary data.</text>
</comment>
<dbReference type="InterPro" id="IPR050131">
    <property type="entry name" value="Peptidase_S8_subtilisin-like"/>
</dbReference>
<gene>
    <name evidence="15" type="ORF">AAL_06429</name>
</gene>
<dbReference type="CDD" id="cd02124">
    <property type="entry name" value="PA_PoS1_like"/>
    <property type="match status" value="1"/>
</dbReference>
<dbReference type="InterPro" id="IPR003137">
    <property type="entry name" value="PA_domain"/>
</dbReference>
<evidence type="ECO:0000256" key="1">
    <source>
        <dbReference type="ARBA" id="ARBA00011073"/>
    </source>
</evidence>
<feature type="domain" description="C5a peptidase/Subtilisin-like protease SBT2-like Fn3-like" evidence="14">
    <location>
        <begin position="601"/>
        <end position="717"/>
    </location>
</feature>
<evidence type="ECO:0000256" key="4">
    <source>
        <dbReference type="ARBA" id="ARBA00022670"/>
    </source>
</evidence>
<dbReference type="Pfam" id="PF02225">
    <property type="entry name" value="PA"/>
    <property type="match status" value="1"/>
</dbReference>
<dbReference type="InterPro" id="IPR036852">
    <property type="entry name" value="Peptidase_S8/S53_dom_sf"/>
</dbReference>
<keyword evidence="7 9" id="KW-0720">Serine protease</keyword>
<accession>A0A167YRJ8</accession>
<evidence type="ECO:0000256" key="11">
    <source>
        <dbReference type="SAM" id="SignalP"/>
    </source>
</evidence>
<dbReference type="PANTHER" id="PTHR43806:SF66">
    <property type="entry name" value="SERIN ENDOPEPTIDASE"/>
    <property type="match status" value="1"/>
</dbReference>
<evidence type="ECO:0000256" key="6">
    <source>
        <dbReference type="ARBA" id="ARBA00022801"/>
    </source>
</evidence>
<feature type="domain" description="Peptidase S8/S53" evidence="12">
    <location>
        <begin position="141"/>
        <end position="559"/>
    </location>
</feature>
<dbReference type="InterPro" id="IPR023827">
    <property type="entry name" value="Peptidase_S8_Asp-AS"/>
</dbReference>
<dbReference type="AlphaFoldDB" id="A0A167YRJ8"/>
<dbReference type="GO" id="GO:0016020">
    <property type="term" value="C:membrane"/>
    <property type="evidence" value="ECO:0007669"/>
    <property type="project" value="InterPro"/>
</dbReference>
<organism evidence="15 16">
    <name type="scientific">Moelleriella libera RCEF 2490</name>
    <dbReference type="NCBI Taxonomy" id="1081109"/>
    <lineage>
        <taxon>Eukaryota</taxon>
        <taxon>Fungi</taxon>
        <taxon>Dikarya</taxon>
        <taxon>Ascomycota</taxon>
        <taxon>Pezizomycotina</taxon>
        <taxon>Sordariomycetes</taxon>
        <taxon>Hypocreomycetidae</taxon>
        <taxon>Hypocreales</taxon>
        <taxon>Clavicipitaceae</taxon>
        <taxon>Moelleriella</taxon>
    </lineage>
</organism>
<dbReference type="OrthoDB" id="10256524at2759"/>
<evidence type="ECO:0000256" key="9">
    <source>
        <dbReference type="PROSITE-ProRule" id="PRU01240"/>
    </source>
</evidence>
<dbReference type="InterPro" id="IPR046450">
    <property type="entry name" value="PA_dom_sf"/>
</dbReference>
<keyword evidence="6 9" id="KW-0378">Hydrolase</keyword>
<dbReference type="STRING" id="1081109.A0A167YRJ8"/>
<keyword evidence="5 11" id="KW-0732">Signal</keyword>
<protein>
    <submittedName>
        <fullName evidence="15">Subtilisin-like serine protease PR1C</fullName>
    </submittedName>
</protein>
<dbReference type="GO" id="GO:0006508">
    <property type="term" value="P:proteolysis"/>
    <property type="evidence" value="ECO:0007669"/>
    <property type="project" value="UniProtKB-KW"/>
</dbReference>
<keyword evidence="3" id="KW-0964">Secreted</keyword>
<dbReference type="PROSITE" id="PS51892">
    <property type="entry name" value="SUBTILASE"/>
    <property type="match status" value="1"/>
</dbReference>
<evidence type="ECO:0000313" key="15">
    <source>
        <dbReference type="EMBL" id="KZZ91675.1"/>
    </source>
</evidence>
<keyword evidence="2" id="KW-0134">Cell wall</keyword>
<dbReference type="PROSITE" id="PS00138">
    <property type="entry name" value="SUBTILASE_SER"/>
    <property type="match status" value="1"/>
</dbReference>
<dbReference type="InterPro" id="IPR023828">
    <property type="entry name" value="Peptidase_S8_Ser-AS"/>
</dbReference>
<feature type="domain" description="PA" evidence="13">
    <location>
        <begin position="366"/>
        <end position="417"/>
    </location>
</feature>
<dbReference type="GO" id="GO:0004252">
    <property type="term" value="F:serine-type endopeptidase activity"/>
    <property type="evidence" value="ECO:0007669"/>
    <property type="project" value="UniProtKB-UniRule"/>
</dbReference>
<evidence type="ECO:0000256" key="3">
    <source>
        <dbReference type="ARBA" id="ARBA00022525"/>
    </source>
</evidence>
<dbReference type="Proteomes" id="UP000078544">
    <property type="component" value="Unassembled WGS sequence"/>
</dbReference>
<evidence type="ECO:0000256" key="10">
    <source>
        <dbReference type="RuleBase" id="RU003355"/>
    </source>
</evidence>
<dbReference type="InterPro" id="IPR000209">
    <property type="entry name" value="Peptidase_S8/S53_dom"/>
</dbReference>
<comment type="similarity">
    <text evidence="1 9 10">Belongs to the peptidase S8 family.</text>
</comment>
<dbReference type="EMBL" id="AZGY01000017">
    <property type="protein sequence ID" value="KZZ91675.1"/>
    <property type="molecule type" value="Genomic_DNA"/>
</dbReference>
<evidence type="ECO:0000259" key="12">
    <source>
        <dbReference type="Pfam" id="PF00082"/>
    </source>
</evidence>
<evidence type="ECO:0000256" key="5">
    <source>
        <dbReference type="ARBA" id="ARBA00022729"/>
    </source>
</evidence>
<evidence type="ECO:0000259" key="14">
    <source>
        <dbReference type="Pfam" id="PF06280"/>
    </source>
</evidence>
<dbReference type="SUPFAM" id="SSF52743">
    <property type="entry name" value="Subtilisin-like"/>
    <property type="match status" value="1"/>
</dbReference>
<keyword evidence="4 9" id="KW-0645">Protease</keyword>
<feature type="active site" description="Charge relay system" evidence="8 9">
    <location>
        <position position="524"/>
    </location>
</feature>
<sequence>MVSKAFLGSILVVAFTTSATSIVVPGAYIVELASGHDSSYVINSLAVAASVRLNLKYELFNGVSLQLHDVKSAEQTAITIAAMPSVKNVWPVERLAPLETRAQIVPAPANDTESNKVKFSPHYMPHVMTQVDKLHARGITGRGVKVAVIDTGIDYMHPAMGGCFGRGCLVSFGTDFVGDNYDGTNQPNPKADPMDCAGHGTHVAGIIAARQNTLSFMGAAPGVTLGAYKIYGCTGSVTNDILIAAFLQAYEDGAHIITTSNGGSSGWANDIRAVVLARIVDRGVPCIASAGNDGYQGLFTISSPATNKKVTAVASFENLVTPSVNIRSRFRTRRGRTFYFDLAAGTPQVWGITMLLRAVSLQSQVDNDACSPLPSDTPDLSNNIILVRRGGCTYATKVKNVASKGGKYIIFYNLMAETVPFDLEDSASLIKATGMVPNRVGESWVKTLAAGEQILMNVPNPFTRGAGAIVDTPNRGSGGAVNQFSSWGPTYDVDLKPQIGAPGGSIISTYPRAKGGYAVLSGTSMACPMITAVYALIFEARRTNNPGFVMNLLSSTAKQQLLHNGQAFTSFLAPPAQQGAGMVQAYEAARLTSYISPSSLSFNDTNNAPPIVEITISNGGRYPVVYTLGHVPSVALYPLSEGSPYLGGTIDAVEAFAILEFSHRGRPVQRIRLNPGQRIILNVKAVPPSELKATRLPVWSGYITINGTDESALSIPYQGIAGSLQDATIWTQNSFFMVFNQGDGNYITPPPKTTINLPLPGTKRNNGVDFRINAYPALGIPLLAVEVVPLDSSVPGNLVREVMGIKTIGQPAGFPRKWLNRGFNGWSWTGELASGNFAPPGHYMMTARALKIFGNPAVKNDWNVVNSQSFYLKYS</sequence>
<dbReference type="InterPro" id="IPR034187">
    <property type="entry name" value="Peptidases_S8_5"/>
</dbReference>
<evidence type="ECO:0000256" key="8">
    <source>
        <dbReference type="PIRSR" id="PIRSR615500-1"/>
    </source>
</evidence>
<name>A0A167YRJ8_9HYPO</name>
<evidence type="ECO:0000256" key="7">
    <source>
        <dbReference type="ARBA" id="ARBA00022825"/>
    </source>
</evidence>
<feature type="active site" description="Charge relay system" evidence="8 9">
    <location>
        <position position="150"/>
    </location>
</feature>
<feature type="active site" description="Charge relay system" evidence="8 9">
    <location>
        <position position="199"/>
    </location>
</feature>
<dbReference type="Pfam" id="PF06280">
    <property type="entry name" value="fn3_5"/>
    <property type="match status" value="1"/>
</dbReference>
<dbReference type="Pfam" id="PF00082">
    <property type="entry name" value="Peptidase_S8"/>
    <property type="match status" value="1"/>
</dbReference>
<evidence type="ECO:0000259" key="13">
    <source>
        <dbReference type="Pfam" id="PF02225"/>
    </source>
</evidence>
<dbReference type="PANTHER" id="PTHR43806">
    <property type="entry name" value="PEPTIDASE S8"/>
    <property type="match status" value="1"/>
</dbReference>
<dbReference type="PROSITE" id="PS00137">
    <property type="entry name" value="SUBTILASE_HIS"/>
    <property type="match status" value="1"/>
</dbReference>
<dbReference type="InterPro" id="IPR010435">
    <property type="entry name" value="C5a/SBT2-like_Fn3"/>
</dbReference>
<dbReference type="PROSITE" id="PS00136">
    <property type="entry name" value="SUBTILASE_ASP"/>
    <property type="match status" value="1"/>
</dbReference>
<dbReference type="CDD" id="cd07489">
    <property type="entry name" value="Peptidases_S8_5"/>
    <property type="match status" value="1"/>
</dbReference>
<dbReference type="InterPro" id="IPR022398">
    <property type="entry name" value="Peptidase_S8_His-AS"/>
</dbReference>